<dbReference type="AlphaFoldDB" id="A0A7H9HYR6"/>
<dbReference type="EMBL" id="CP059272">
    <property type="protein sequence ID" value="QLQ81602.1"/>
    <property type="molecule type" value="Genomic_DNA"/>
</dbReference>
<gene>
    <name evidence="2" type="ORF">HG537_0F03630</name>
</gene>
<evidence type="ECO:0000256" key="1">
    <source>
        <dbReference type="SAM" id="Coils"/>
    </source>
</evidence>
<evidence type="ECO:0000313" key="2">
    <source>
        <dbReference type="EMBL" id="QLQ81602.1"/>
    </source>
</evidence>
<name>A0A7H9HYR6_9SACH</name>
<reference evidence="2 3" key="1">
    <citation type="submission" date="2020-06" db="EMBL/GenBank/DDBJ databases">
        <title>The yeast mating-type switching endonuclease HO is a domesticated member of an unorthodox homing genetic element family.</title>
        <authorList>
            <person name="Coughlan A.Y."/>
            <person name="Lombardi L."/>
            <person name="Braun-Galleani S."/>
            <person name="Martos A.R."/>
            <person name="Galeote V."/>
            <person name="Bigey F."/>
            <person name="Dequin S."/>
            <person name="Byrne K.P."/>
            <person name="Wolfe K.H."/>
        </authorList>
    </citation>
    <scope>NUCLEOTIDE SEQUENCE [LARGE SCALE GENOMIC DNA]</scope>
    <source>
        <strain evidence="2 3">CBS2947</strain>
    </source>
</reference>
<dbReference type="OrthoDB" id="5398685at2759"/>
<keyword evidence="1" id="KW-0175">Coiled coil</keyword>
<dbReference type="Proteomes" id="UP000510647">
    <property type="component" value="Chromosome 6"/>
</dbReference>
<protein>
    <submittedName>
        <fullName evidence="2">Uncharacterized protein</fullName>
    </submittedName>
</protein>
<organism evidence="2 3">
    <name type="scientific">Torulaspora globosa</name>
    <dbReference type="NCBI Taxonomy" id="48254"/>
    <lineage>
        <taxon>Eukaryota</taxon>
        <taxon>Fungi</taxon>
        <taxon>Dikarya</taxon>
        <taxon>Ascomycota</taxon>
        <taxon>Saccharomycotina</taxon>
        <taxon>Saccharomycetes</taxon>
        <taxon>Saccharomycetales</taxon>
        <taxon>Saccharomycetaceae</taxon>
        <taxon>Torulaspora</taxon>
    </lineage>
</organism>
<evidence type="ECO:0000313" key="3">
    <source>
        <dbReference type="Proteomes" id="UP000510647"/>
    </source>
</evidence>
<sequence>MTEDTPDLTEFTAADLSLALKKLQEGEQTADEIERKLDLMEQRMALLLQQVEQMQNNTQKIQTTQTKNDN</sequence>
<feature type="coiled-coil region" evidence="1">
    <location>
        <begin position="16"/>
        <end position="57"/>
    </location>
</feature>
<accession>A0A7H9HYR6</accession>
<proteinExistence type="predicted"/>
<keyword evidence="3" id="KW-1185">Reference proteome</keyword>